<organism evidence="2">
    <name type="scientific">Aspergillus flavus</name>
    <dbReference type="NCBI Taxonomy" id="5059"/>
    <lineage>
        <taxon>Eukaryota</taxon>
        <taxon>Fungi</taxon>
        <taxon>Dikarya</taxon>
        <taxon>Ascomycota</taxon>
        <taxon>Pezizomycotina</taxon>
        <taxon>Eurotiomycetes</taxon>
        <taxon>Eurotiomycetidae</taxon>
        <taxon>Eurotiales</taxon>
        <taxon>Aspergillaceae</taxon>
        <taxon>Aspergillus</taxon>
        <taxon>Aspergillus subgen. Circumdati</taxon>
    </lineage>
</organism>
<dbReference type="AlphaFoldDB" id="A0A5N6HBS5"/>
<feature type="region of interest" description="Disordered" evidence="1">
    <location>
        <begin position="37"/>
        <end position="57"/>
    </location>
</feature>
<gene>
    <name evidence="2" type="ORF">BDV35DRAFT_340802</name>
</gene>
<dbReference type="Proteomes" id="UP000325434">
    <property type="component" value="Unassembled WGS sequence"/>
</dbReference>
<dbReference type="EMBL" id="ML734563">
    <property type="protein sequence ID" value="KAB8250670.1"/>
    <property type="molecule type" value="Genomic_DNA"/>
</dbReference>
<name>A0A5N6HBS5_ASPFL</name>
<evidence type="ECO:0000256" key="1">
    <source>
        <dbReference type="SAM" id="MobiDB-lite"/>
    </source>
</evidence>
<proteinExistence type="predicted"/>
<reference evidence="2" key="1">
    <citation type="submission" date="2019-04" db="EMBL/GenBank/DDBJ databases">
        <title>Friends and foes A comparative genomics study of 23 Aspergillus species from section Flavi.</title>
        <authorList>
            <consortium name="DOE Joint Genome Institute"/>
            <person name="Kjaerbolling I."/>
            <person name="Vesth T."/>
            <person name="Frisvad J.C."/>
            <person name="Nybo J.L."/>
            <person name="Theobald S."/>
            <person name="Kildgaard S."/>
            <person name="Isbrandt T."/>
            <person name="Kuo A."/>
            <person name="Sato A."/>
            <person name="Lyhne E.K."/>
            <person name="Kogle M.E."/>
            <person name="Wiebenga A."/>
            <person name="Kun R.S."/>
            <person name="Lubbers R.J."/>
            <person name="Makela M.R."/>
            <person name="Barry K."/>
            <person name="Chovatia M."/>
            <person name="Clum A."/>
            <person name="Daum C."/>
            <person name="Haridas S."/>
            <person name="He G."/>
            <person name="LaButti K."/>
            <person name="Lipzen A."/>
            <person name="Mondo S."/>
            <person name="Riley R."/>
            <person name="Salamov A."/>
            <person name="Simmons B.A."/>
            <person name="Magnuson J.K."/>
            <person name="Henrissat B."/>
            <person name="Mortensen U.H."/>
            <person name="Larsen T.O."/>
            <person name="Devries R.P."/>
            <person name="Grigoriev I.V."/>
            <person name="Machida M."/>
            <person name="Baker S.E."/>
            <person name="Andersen M.R."/>
        </authorList>
    </citation>
    <scope>NUCLEOTIDE SEQUENCE [LARGE SCALE GENOMIC DNA]</scope>
    <source>
        <strain evidence="2">CBS 121.62</strain>
    </source>
</reference>
<accession>A0A5N6HBS5</accession>
<sequence length="57" mass="6470">MTTMNYLLSVFAWGQSVPNNLDAIWKHYPRLHPPPLFSSPNDHPTGYLMSPSSAIDR</sequence>
<evidence type="ECO:0000313" key="2">
    <source>
        <dbReference type="EMBL" id="KAB8250670.1"/>
    </source>
</evidence>
<protein>
    <submittedName>
        <fullName evidence="2">Uncharacterized protein</fullName>
    </submittedName>
</protein>